<dbReference type="SMART" id="SM00327">
    <property type="entry name" value="VWA"/>
    <property type="match status" value="1"/>
</dbReference>
<evidence type="ECO:0000313" key="4">
    <source>
        <dbReference type="Proteomes" id="UP000250266"/>
    </source>
</evidence>
<dbReference type="Gene3D" id="3.40.50.410">
    <property type="entry name" value="von Willebrand factor, type A domain"/>
    <property type="match status" value="1"/>
</dbReference>
<feature type="chain" id="PRO_5034948679" description="VWFA domain-containing protein" evidence="1">
    <location>
        <begin position="20"/>
        <end position="438"/>
    </location>
</feature>
<reference evidence="3 4" key="1">
    <citation type="journal article" date="2016" name="Nat. Commun.">
        <title>Ectomycorrhizal ecology is imprinted in the genome of the dominant symbiotic fungus Cenococcum geophilum.</title>
        <authorList>
            <consortium name="DOE Joint Genome Institute"/>
            <person name="Peter M."/>
            <person name="Kohler A."/>
            <person name="Ohm R.A."/>
            <person name="Kuo A."/>
            <person name="Krutzmann J."/>
            <person name="Morin E."/>
            <person name="Arend M."/>
            <person name="Barry K.W."/>
            <person name="Binder M."/>
            <person name="Choi C."/>
            <person name="Clum A."/>
            <person name="Copeland A."/>
            <person name="Grisel N."/>
            <person name="Haridas S."/>
            <person name="Kipfer T."/>
            <person name="LaButti K."/>
            <person name="Lindquist E."/>
            <person name="Lipzen A."/>
            <person name="Maire R."/>
            <person name="Meier B."/>
            <person name="Mihaltcheva S."/>
            <person name="Molinier V."/>
            <person name="Murat C."/>
            <person name="Poggeler S."/>
            <person name="Quandt C.A."/>
            <person name="Sperisen C."/>
            <person name="Tritt A."/>
            <person name="Tisserant E."/>
            <person name="Crous P.W."/>
            <person name="Henrissat B."/>
            <person name="Nehls U."/>
            <person name="Egli S."/>
            <person name="Spatafora J.W."/>
            <person name="Grigoriev I.V."/>
            <person name="Martin F.M."/>
        </authorList>
    </citation>
    <scope>NUCLEOTIDE SEQUENCE [LARGE SCALE GENOMIC DNA]</scope>
    <source>
        <strain evidence="3 4">CBS 459.81</strain>
    </source>
</reference>
<dbReference type="PANTHER" id="PTHR47763:SF1">
    <property type="entry name" value="DUF659 DOMAIN-CONTAINING PROTEIN"/>
    <property type="match status" value="1"/>
</dbReference>
<dbReference type="InterPro" id="IPR036465">
    <property type="entry name" value="vWFA_dom_sf"/>
</dbReference>
<dbReference type="OrthoDB" id="291007at2759"/>
<dbReference type="InterPro" id="IPR052969">
    <property type="entry name" value="Thr-specific_kinase-like"/>
</dbReference>
<gene>
    <name evidence="3" type="ORF">K432DRAFT_387622</name>
</gene>
<dbReference type="CDD" id="cd00198">
    <property type="entry name" value="vWFA"/>
    <property type="match status" value="1"/>
</dbReference>
<evidence type="ECO:0000256" key="1">
    <source>
        <dbReference type="SAM" id="SignalP"/>
    </source>
</evidence>
<dbReference type="GO" id="GO:0004674">
    <property type="term" value="F:protein serine/threonine kinase activity"/>
    <property type="evidence" value="ECO:0007669"/>
    <property type="project" value="TreeGrafter"/>
</dbReference>
<evidence type="ECO:0000313" key="3">
    <source>
        <dbReference type="EMBL" id="OCK72962.1"/>
    </source>
</evidence>
<dbReference type="GO" id="GO:0005737">
    <property type="term" value="C:cytoplasm"/>
    <property type="evidence" value="ECO:0007669"/>
    <property type="project" value="TreeGrafter"/>
</dbReference>
<evidence type="ECO:0000259" key="2">
    <source>
        <dbReference type="PROSITE" id="PS50234"/>
    </source>
</evidence>
<dbReference type="PROSITE" id="PS50234">
    <property type="entry name" value="VWFA"/>
    <property type="match status" value="1"/>
</dbReference>
<dbReference type="EMBL" id="KV746117">
    <property type="protein sequence ID" value="OCK72962.1"/>
    <property type="molecule type" value="Genomic_DNA"/>
</dbReference>
<dbReference type="PANTHER" id="PTHR47763">
    <property type="entry name" value="ALPHA-PROTEIN KINASE VWKA"/>
    <property type="match status" value="1"/>
</dbReference>
<sequence>MRFSITTALAFALVRSALANPGVSPASVSENADPGSSFNFDKVVTTAEIPPLPDVVLLVDSTASMGTTITNIKTNLESVITAVTHLQPTAQFAVASFGDIEDPIPFAVKQQLTSNIIDLQKAVNSLTASGGGDLPEDWINALFQISTGAITFRAGSSRIIVLVSDAPSHDPSGGVTLANAIADLTAQSIRVIGVNVHDENWVIFHQDLDSTGQATAVTTATGGVIVGTAPDAVTTAIVSGLKNLDVLVKPDVVSCDAGLTVVFSPTSALVSSGTAVTFNEVVMVAAGATQDATLHCTVRFLMNGTPGGDAFVQSITVMVNQMGCFICFPEPGKNLCHPTTSCAPTPFGTMCLTRPGYKADNTTDFDVKVQWRMKWPVPGHEHRVAVKPGTSANTLCDPQNTGPDVCKEVVVANCSAVASVLEGARYDTDQKVMGEGEL</sequence>
<dbReference type="InterPro" id="IPR002035">
    <property type="entry name" value="VWF_A"/>
</dbReference>
<accession>A0A8E2J883</accession>
<dbReference type="Proteomes" id="UP000250266">
    <property type="component" value="Unassembled WGS sequence"/>
</dbReference>
<organism evidence="3 4">
    <name type="scientific">Lepidopterella palustris CBS 459.81</name>
    <dbReference type="NCBI Taxonomy" id="1314670"/>
    <lineage>
        <taxon>Eukaryota</taxon>
        <taxon>Fungi</taxon>
        <taxon>Dikarya</taxon>
        <taxon>Ascomycota</taxon>
        <taxon>Pezizomycotina</taxon>
        <taxon>Dothideomycetes</taxon>
        <taxon>Pleosporomycetidae</taxon>
        <taxon>Mytilinidiales</taxon>
        <taxon>Argynnaceae</taxon>
        <taxon>Lepidopterella</taxon>
    </lineage>
</organism>
<keyword evidence="1" id="KW-0732">Signal</keyword>
<name>A0A8E2J883_9PEZI</name>
<feature type="signal peptide" evidence="1">
    <location>
        <begin position="1"/>
        <end position="19"/>
    </location>
</feature>
<feature type="domain" description="VWFA" evidence="2">
    <location>
        <begin position="54"/>
        <end position="196"/>
    </location>
</feature>
<dbReference type="SUPFAM" id="SSF53300">
    <property type="entry name" value="vWA-like"/>
    <property type="match status" value="1"/>
</dbReference>
<dbReference type="Pfam" id="PF24909">
    <property type="entry name" value="vWA_SIBA-E"/>
    <property type="match status" value="1"/>
</dbReference>
<dbReference type="AlphaFoldDB" id="A0A8E2J883"/>
<keyword evidence="4" id="KW-1185">Reference proteome</keyword>
<proteinExistence type="predicted"/>
<protein>
    <recommendedName>
        <fullName evidence="2">VWFA domain-containing protein</fullName>
    </recommendedName>
</protein>